<evidence type="ECO:0000259" key="4">
    <source>
        <dbReference type="PROSITE" id="PS51841"/>
    </source>
</evidence>
<dbReference type="Pfam" id="PF00932">
    <property type="entry name" value="LTD"/>
    <property type="match status" value="3"/>
</dbReference>
<feature type="domain" description="LTD" evidence="4">
    <location>
        <begin position="317"/>
        <end position="436"/>
    </location>
</feature>
<dbReference type="InterPro" id="IPR036415">
    <property type="entry name" value="Lamin_tail_dom_sf"/>
</dbReference>
<feature type="region of interest" description="Disordered" evidence="2">
    <location>
        <begin position="465"/>
        <end position="491"/>
    </location>
</feature>
<dbReference type="AlphaFoldDB" id="A0A7K3WMX8"/>
<evidence type="ECO:0000256" key="1">
    <source>
        <dbReference type="ARBA" id="ARBA00022729"/>
    </source>
</evidence>
<dbReference type="PANTHER" id="PTHR42834">
    <property type="entry name" value="ENDONUCLEASE/EXONUCLEASE/PHOSPHATASE FAMILY PROTEIN (AFU_ORTHOLOGUE AFUA_3G09210)"/>
    <property type="match status" value="1"/>
</dbReference>
<dbReference type="EMBL" id="JAAGVY010000001">
    <property type="protein sequence ID" value="NEN22055.1"/>
    <property type="molecule type" value="Genomic_DNA"/>
</dbReference>
<feature type="signal peptide" evidence="3">
    <location>
        <begin position="1"/>
        <end position="18"/>
    </location>
</feature>
<reference evidence="5 6" key="1">
    <citation type="submission" date="2020-02" db="EMBL/GenBank/DDBJ databases">
        <title>Out from the shadows clarifying the taxonomy of the family Cryomorphaceae and related taxa by utilizing the GTDB taxonomic framework.</title>
        <authorList>
            <person name="Bowman J.P."/>
        </authorList>
    </citation>
    <scope>NUCLEOTIDE SEQUENCE [LARGE SCALE GENOMIC DNA]</scope>
    <source>
        <strain evidence="5 6">QSSC 1-22</strain>
    </source>
</reference>
<evidence type="ECO:0000256" key="2">
    <source>
        <dbReference type="SAM" id="MobiDB-lite"/>
    </source>
</evidence>
<dbReference type="Gene3D" id="2.60.40.4070">
    <property type="match status" value="1"/>
</dbReference>
<accession>A0A7K3WMX8</accession>
<dbReference type="RefSeq" id="WP_163282772.1">
    <property type="nucleotide sequence ID" value="NZ_JAAGVY010000001.1"/>
</dbReference>
<feature type="chain" id="PRO_5029670182" description="LTD domain-containing protein" evidence="3">
    <location>
        <begin position="19"/>
        <end position="1128"/>
    </location>
</feature>
<organism evidence="5 6">
    <name type="scientific">Cryomorpha ignava</name>
    <dbReference type="NCBI Taxonomy" id="101383"/>
    <lineage>
        <taxon>Bacteria</taxon>
        <taxon>Pseudomonadati</taxon>
        <taxon>Bacteroidota</taxon>
        <taxon>Flavobacteriia</taxon>
        <taxon>Flavobacteriales</taxon>
        <taxon>Cryomorphaceae</taxon>
        <taxon>Cryomorpha</taxon>
    </lineage>
</organism>
<proteinExistence type="predicted"/>
<evidence type="ECO:0000313" key="6">
    <source>
        <dbReference type="Proteomes" id="UP000486602"/>
    </source>
</evidence>
<dbReference type="Gene3D" id="2.60.40.1220">
    <property type="match status" value="3"/>
</dbReference>
<dbReference type="PROSITE" id="PS51841">
    <property type="entry name" value="LTD"/>
    <property type="match status" value="2"/>
</dbReference>
<dbReference type="InterPro" id="IPR014755">
    <property type="entry name" value="Cu-Rt/internalin_Ig-like"/>
</dbReference>
<dbReference type="SUPFAM" id="SSF74853">
    <property type="entry name" value="Lamin A/C globular tail domain"/>
    <property type="match status" value="3"/>
</dbReference>
<protein>
    <recommendedName>
        <fullName evidence="4">LTD domain-containing protein</fullName>
    </recommendedName>
</protein>
<name>A0A7K3WMX8_9FLAO</name>
<dbReference type="InterPro" id="IPR001322">
    <property type="entry name" value="Lamin_tail_dom"/>
</dbReference>
<gene>
    <name evidence="5" type="ORF">G3O08_00870</name>
</gene>
<dbReference type="Proteomes" id="UP000486602">
    <property type="component" value="Unassembled WGS sequence"/>
</dbReference>
<evidence type="ECO:0000256" key="3">
    <source>
        <dbReference type="SAM" id="SignalP"/>
    </source>
</evidence>
<feature type="domain" description="LTD" evidence="4">
    <location>
        <begin position="844"/>
        <end position="966"/>
    </location>
</feature>
<sequence length="1128" mass="123205">MKSSKFIFLFATIILAHLAGYSQVFDDFSDGDFTNSPTWTGNVAVFVIEDEVLRSNSPGAADYYLSTPNAFMDDVQWEFYIKLAFSTSGSNYADVYLVADNSDLTAVQNGYFIRIGGTPDEISLFKRSAGANTIIIDGEDGIVNSSSNNIFDLRVTRTSDGEWSVFYDKNQTGTFVSGGTVVDNEITSTTDFGVFIEQASSPTFVNKHFFDNFSVAPIPVDETPPVIIGGVANSSTEFELSFSEALDQTTAEDAGNYQLNGVFSTVSAAELSGTDPTIVTLTIDNPIPNGTVVPVHVTNVEDLAGNPMGTQTIDILYFTPDASNYKDVVFNELFADPTPVIGLPDGEYLEIFNASDGIFDLANWTLVNSTTAKTLTSAVLFPGEFVILCDAANAELFEQYGTVIGIPSFTALSNAADSLTLLNPQGVIIDIVSYTDSWYNDPVKKDGGYSIELINPYTECSGKNNWSGSNNETGGTPGAQNSIFDETPDTSSPSISSFQLITNQVLQINFSESMDATSLVNGSYSWNEGIENAGITVLPNFEAVQVELNMPLETGVSYILSISNITDCSGNLIAQNTTIEIFLGQQPEEYDLLISEIMADPSPSVGLPEGEYFELYNASDKILEIAGIRLNDKVFSESRILLPGAYLLCIDEDLALDFINYPDAYILTDLGTTYFTNGGRDLSLYNANNEEIDRANYRMDWYRDTDKQDGGYSLERINLEEPCRAGANWKASIDPQGGTPEAENSVIDNTPDTSPPKAITIFVQDSTQIQIRFSETIDELSVIMAAISIIPELSILSVEAIAPDYNAINIQLAENIQAAITYSVSLSGIADCVSNESMETETLYFGLPQEATPGDLLINEVLFYPQTGGSDFVEVVNVSDKIISLQNWALQNQSATTREITPNPVLIFPDEYIVFTASPSNIAQEYPFGKPENYFKMDVPSYNNGSGSVILLDADENVIDQFDYLESYHFSLLNTFKGVSLERMNFSSPTNDSGNWTSAAETVGFATPGYLNSQYSVEGTARTNFEFDNEIFSPDNDGYQDILNLNYKLEAPGYVATIEIYDRRGRLLKTLENNLLLATSGTISWNGVTDDGMKARIGPHIYVITLFNLEGNTETIKLPCIVAGRLSN</sequence>
<comment type="caution">
    <text evidence="5">The sequence shown here is derived from an EMBL/GenBank/DDBJ whole genome shotgun (WGS) entry which is preliminary data.</text>
</comment>
<keyword evidence="6" id="KW-1185">Reference proteome</keyword>
<dbReference type="PANTHER" id="PTHR42834:SF1">
    <property type="entry name" value="ENDONUCLEASE_EXONUCLEASE_PHOSPHATASE FAMILY PROTEIN (AFU_ORTHOLOGUE AFUA_3G09210)"/>
    <property type="match status" value="1"/>
</dbReference>
<keyword evidence="1 3" id="KW-0732">Signal</keyword>
<evidence type="ECO:0000313" key="5">
    <source>
        <dbReference type="EMBL" id="NEN22055.1"/>
    </source>
</evidence>